<reference evidence="9" key="1">
    <citation type="journal article" date="2019" name="Int. J. Syst. Evol. Microbiol.">
        <title>The Global Catalogue of Microorganisms (GCM) 10K type strain sequencing project: providing services to taxonomists for standard genome sequencing and annotation.</title>
        <authorList>
            <consortium name="The Broad Institute Genomics Platform"/>
            <consortium name="The Broad Institute Genome Sequencing Center for Infectious Disease"/>
            <person name="Wu L."/>
            <person name="Ma J."/>
        </authorList>
    </citation>
    <scope>NUCLEOTIDE SEQUENCE [LARGE SCALE GENOMIC DNA]</scope>
    <source>
        <strain evidence="9">JCM 30234</strain>
    </source>
</reference>
<keyword evidence="6" id="KW-0812">Transmembrane</keyword>
<evidence type="ECO:0000256" key="3">
    <source>
        <dbReference type="ARBA" id="ARBA00022525"/>
    </source>
</evidence>
<evidence type="ECO:0000313" key="9">
    <source>
        <dbReference type="Proteomes" id="UP001596620"/>
    </source>
</evidence>
<keyword evidence="6" id="KW-1133">Transmembrane helix</keyword>
<evidence type="ECO:0000256" key="2">
    <source>
        <dbReference type="ARBA" id="ARBA00022512"/>
    </source>
</evidence>
<feature type="transmembrane region" description="Helical" evidence="6">
    <location>
        <begin position="12"/>
        <end position="29"/>
    </location>
</feature>
<dbReference type="Proteomes" id="UP001596620">
    <property type="component" value="Unassembled WGS sequence"/>
</dbReference>
<keyword evidence="2" id="KW-0134">Cell wall</keyword>
<keyword evidence="5" id="KW-0572">Peptidoglycan-anchor</keyword>
<name>A0ABW2UYC3_9BACI</name>
<feature type="domain" description="Gram-positive cocci surface proteins LPxTG" evidence="7">
    <location>
        <begin position="7"/>
        <end position="35"/>
    </location>
</feature>
<accession>A0ABW2UYC3</accession>
<evidence type="ECO:0000256" key="6">
    <source>
        <dbReference type="SAM" id="Phobius"/>
    </source>
</evidence>
<gene>
    <name evidence="8" type="ORF">ACFQU8_10035</name>
</gene>
<evidence type="ECO:0000259" key="7">
    <source>
        <dbReference type="Pfam" id="PF00746"/>
    </source>
</evidence>
<dbReference type="NCBIfam" id="TIGR01167">
    <property type="entry name" value="LPXTG_anchor"/>
    <property type="match status" value="1"/>
</dbReference>
<comment type="subcellular location">
    <subcellularLocation>
        <location evidence="1">Secreted</location>
        <location evidence="1">Cell wall</location>
        <topology evidence="1">Peptidoglycan-anchor</topology>
    </subcellularLocation>
</comment>
<proteinExistence type="predicted"/>
<evidence type="ECO:0000256" key="5">
    <source>
        <dbReference type="ARBA" id="ARBA00023088"/>
    </source>
</evidence>
<keyword evidence="6" id="KW-0472">Membrane</keyword>
<protein>
    <submittedName>
        <fullName evidence="8">LPXTG cell wall anchor domain-containing protein</fullName>
    </submittedName>
</protein>
<dbReference type="InterPro" id="IPR019931">
    <property type="entry name" value="LPXTG_anchor"/>
</dbReference>
<sequence length="36" mass="4065">MNAQNSTNTPLFIVIGIGIIAAVLIFFFIRRRKQNS</sequence>
<keyword evidence="4" id="KW-0732">Signal</keyword>
<comment type="caution">
    <text evidence="8">The sequence shown here is derived from an EMBL/GenBank/DDBJ whole genome shotgun (WGS) entry which is preliminary data.</text>
</comment>
<dbReference type="RefSeq" id="WP_382359457.1">
    <property type="nucleotide sequence ID" value="NZ_JBHTGR010000045.1"/>
</dbReference>
<keyword evidence="3" id="KW-0964">Secreted</keyword>
<organism evidence="8 9">
    <name type="scientific">Lentibacillus kimchii</name>
    <dbReference type="NCBI Taxonomy" id="1542911"/>
    <lineage>
        <taxon>Bacteria</taxon>
        <taxon>Bacillati</taxon>
        <taxon>Bacillota</taxon>
        <taxon>Bacilli</taxon>
        <taxon>Bacillales</taxon>
        <taxon>Bacillaceae</taxon>
        <taxon>Lentibacillus</taxon>
    </lineage>
</organism>
<keyword evidence="9" id="KW-1185">Reference proteome</keyword>
<dbReference type="EMBL" id="JBHTGR010000045">
    <property type="protein sequence ID" value="MFC7747564.1"/>
    <property type="molecule type" value="Genomic_DNA"/>
</dbReference>
<evidence type="ECO:0000313" key="8">
    <source>
        <dbReference type="EMBL" id="MFC7747564.1"/>
    </source>
</evidence>
<evidence type="ECO:0000256" key="4">
    <source>
        <dbReference type="ARBA" id="ARBA00022729"/>
    </source>
</evidence>
<dbReference type="Pfam" id="PF00746">
    <property type="entry name" value="Gram_pos_anchor"/>
    <property type="match status" value="1"/>
</dbReference>
<evidence type="ECO:0000256" key="1">
    <source>
        <dbReference type="ARBA" id="ARBA00004168"/>
    </source>
</evidence>